<feature type="region of interest" description="Disordered" evidence="1">
    <location>
        <begin position="35"/>
        <end position="70"/>
    </location>
</feature>
<feature type="region of interest" description="Disordered" evidence="1">
    <location>
        <begin position="452"/>
        <end position="477"/>
    </location>
</feature>
<protein>
    <submittedName>
        <fullName evidence="3">Uncharacterized protein LOC106464567 isoform X1</fullName>
    </submittedName>
</protein>
<keyword evidence="2" id="KW-1185">Reference proteome</keyword>
<evidence type="ECO:0000313" key="3">
    <source>
        <dbReference type="RefSeq" id="XP_022248011.1"/>
    </source>
</evidence>
<evidence type="ECO:0000256" key="1">
    <source>
        <dbReference type="SAM" id="MobiDB-lite"/>
    </source>
</evidence>
<feature type="region of interest" description="Disordered" evidence="1">
    <location>
        <begin position="208"/>
        <end position="230"/>
    </location>
</feature>
<feature type="compositionally biased region" description="Low complexity" evidence="1">
    <location>
        <begin position="36"/>
        <end position="54"/>
    </location>
</feature>
<gene>
    <name evidence="3" type="primary">LOC106464567</name>
</gene>
<reference evidence="3" key="1">
    <citation type="submission" date="2025-08" db="UniProtKB">
        <authorList>
            <consortium name="RefSeq"/>
        </authorList>
    </citation>
    <scope>IDENTIFICATION</scope>
    <source>
        <tissue evidence="3">Muscle</tissue>
    </source>
</reference>
<dbReference type="RefSeq" id="XP_022248011.1">
    <property type="nucleotide sequence ID" value="XM_022392303.1"/>
</dbReference>
<evidence type="ECO:0000313" key="2">
    <source>
        <dbReference type="Proteomes" id="UP000694941"/>
    </source>
</evidence>
<dbReference type="GeneID" id="106464567"/>
<name>A0ABM1SWK5_LIMPO</name>
<proteinExistence type="predicted"/>
<sequence>MPLEAAQHTKESKTNNPLFFSNLIHPDTLSYSKNKSANYAPSSTSCSSPLSNNSHFNGLPVPQPRNTTSCLPTGHRYTGHLYDKEDGHKNLSGIQQHGVKGVTDSKLLNIPNIISSSVFRKTLAPHSLSTSLAQESNDKCLVESRKALIRNGYHMDPGHRHPQSSLLCSREEINESSLRFSVIHYPISEASAFENSVISQPIYERISPVSDPESLEETPQEQERIENSPARWHSSVISKNGRGFKENGLSSTMVNHLPEYSTGEGQRKTDIRGPSPVCGRIADPIPSRLPEAVAGTVRDLSFKLSKQTYLSNLGGIQYYANPHFTPRTSNSTFTPARSFYAQLKRTRNDYRPLSPVIAPVSPVTPTSSPPLDQNFHNIYASPGDSIEDCEVLDLSLKKKSCSSSNAGQSYAQKVENFSHDVVQEECLDLSVKKQQQEPVDFTSTLKYRGRSLQPSSVSQQAASSSSFTSTSRSSSPFFSGSSFYAKVSSNEINRHLVMNKHIGTENPTSFPRVPFLEREHTKTLGQDTHNSTFSSRNLLETSQTILSSTRTTTIKPTPQSHVTASIKPTPQSHVTASELSPSHPLCSRSLETSFPKGTRADMMTHREILNCSNLRGDLLHSVPPHLCSMLLQDTEFKTDLIK</sequence>
<dbReference type="Proteomes" id="UP000694941">
    <property type="component" value="Unplaced"/>
</dbReference>
<organism evidence="2 3">
    <name type="scientific">Limulus polyphemus</name>
    <name type="common">Atlantic horseshoe crab</name>
    <dbReference type="NCBI Taxonomy" id="6850"/>
    <lineage>
        <taxon>Eukaryota</taxon>
        <taxon>Metazoa</taxon>
        <taxon>Ecdysozoa</taxon>
        <taxon>Arthropoda</taxon>
        <taxon>Chelicerata</taxon>
        <taxon>Merostomata</taxon>
        <taxon>Xiphosura</taxon>
        <taxon>Limulidae</taxon>
        <taxon>Limulus</taxon>
    </lineage>
</organism>
<accession>A0ABM1SWK5</accession>